<accession>A0A838ZLM3</accession>
<dbReference type="RefSeq" id="WP_182042940.1">
    <property type="nucleotide sequence ID" value="NZ_JACDZE010000001.1"/>
</dbReference>
<dbReference type="Proteomes" id="UP000552241">
    <property type="component" value="Unassembled WGS sequence"/>
</dbReference>
<feature type="transmembrane region" description="Helical" evidence="1">
    <location>
        <begin position="116"/>
        <end position="137"/>
    </location>
</feature>
<protein>
    <submittedName>
        <fullName evidence="2">Exosortase F system-associated protein</fullName>
    </submittedName>
</protein>
<proteinExistence type="predicted"/>
<feature type="transmembrane region" description="Helical" evidence="1">
    <location>
        <begin position="84"/>
        <end position="104"/>
    </location>
</feature>
<sequence length="145" mass="17618">MNKWLRYFLAAVLIFGLILVRKYETELFYDPFLLYFKTDFYSGKFPDYDLGKLILNHLFRYFLNLLLSVWIVGLIFWRKDYVKYTILIGVGFLIIFLPLYLFFLETQFSLGVNYGFYVRRFLIQPVLLLLLIPAFFYHQQKTKEI</sequence>
<keyword evidence="3" id="KW-1185">Reference proteome</keyword>
<name>A0A838ZLM3_9FLAO</name>
<dbReference type="AlphaFoldDB" id="A0A838ZLM3"/>
<evidence type="ECO:0000313" key="2">
    <source>
        <dbReference type="EMBL" id="MBA5629384.1"/>
    </source>
</evidence>
<dbReference type="InterPro" id="IPR026414">
    <property type="entry name" value="ExosoTase_F-assoc_memb"/>
</dbReference>
<evidence type="ECO:0000256" key="1">
    <source>
        <dbReference type="SAM" id="Phobius"/>
    </source>
</evidence>
<dbReference type="NCBIfam" id="TIGR04127">
    <property type="entry name" value="flavo_near_exo"/>
    <property type="match status" value="1"/>
</dbReference>
<keyword evidence="1" id="KW-0812">Transmembrane</keyword>
<keyword evidence="1" id="KW-1133">Transmembrane helix</keyword>
<gene>
    <name evidence="2" type="ORF">HU137_06310</name>
</gene>
<keyword evidence="1" id="KW-0472">Membrane</keyword>
<dbReference type="EMBL" id="JACDZE010000001">
    <property type="protein sequence ID" value="MBA5629384.1"/>
    <property type="molecule type" value="Genomic_DNA"/>
</dbReference>
<evidence type="ECO:0000313" key="3">
    <source>
        <dbReference type="Proteomes" id="UP000552241"/>
    </source>
</evidence>
<feature type="transmembrane region" description="Helical" evidence="1">
    <location>
        <begin position="58"/>
        <end position="77"/>
    </location>
</feature>
<reference evidence="2 3" key="1">
    <citation type="submission" date="2020-07" db="EMBL/GenBank/DDBJ databases">
        <title>Moheibacter lacus sp. nov., a member of the family Flavobacteriaceae isolated from freshwater lake sediment.</title>
        <authorList>
            <person name="Liu Y."/>
        </authorList>
    </citation>
    <scope>NUCLEOTIDE SEQUENCE [LARGE SCALE GENOMIC DNA]</scope>
    <source>
        <strain evidence="2 3">BDHS18</strain>
    </source>
</reference>
<comment type="caution">
    <text evidence="2">The sequence shown here is derived from an EMBL/GenBank/DDBJ whole genome shotgun (WGS) entry which is preliminary data.</text>
</comment>
<organism evidence="2 3">
    <name type="scientific">Moheibacter lacus</name>
    <dbReference type="NCBI Taxonomy" id="2745851"/>
    <lineage>
        <taxon>Bacteria</taxon>
        <taxon>Pseudomonadati</taxon>
        <taxon>Bacteroidota</taxon>
        <taxon>Flavobacteriia</taxon>
        <taxon>Flavobacteriales</taxon>
        <taxon>Weeksellaceae</taxon>
        <taxon>Moheibacter</taxon>
    </lineage>
</organism>